<reference evidence="4" key="1">
    <citation type="submission" date="2023-10" db="EMBL/GenBank/DDBJ databases">
        <authorList>
            <person name="Noh H."/>
        </authorList>
    </citation>
    <scope>NUCLEOTIDE SEQUENCE</scope>
    <source>
        <strain evidence="4">DUCC4014</strain>
    </source>
</reference>
<dbReference type="AlphaFoldDB" id="A0AAF1BFI8"/>
<dbReference type="InterPro" id="IPR008942">
    <property type="entry name" value="ENTH_VHS"/>
</dbReference>
<dbReference type="GO" id="GO:0035091">
    <property type="term" value="F:phosphatidylinositol binding"/>
    <property type="evidence" value="ECO:0007669"/>
    <property type="project" value="InterPro"/>
</dbReference>
<dbReference type="GO" id="GO:0006897">
    <property type="term" value="P:endocytosis"/>
    <property type="evidence" value="ECO:0007669"/>
    <property type="project" value="InterPro"/>
</dbReference>
<feature type="domain" description="VHS" evidence="3">
    <location>
        <begin position="375"/>
        <end position="497"/>
    </location>
</feature>
<feature type="compositionally biased region" description="Basic and acidic residues" evidence="2">
    <location>
        <begin position="259"/>
        <end position="273"/>
    </location>
</feature>
<feature type="compositionally biased region" description="Low complexity" evidence="2">
    <location>
        <begin position="828"/>
        <end position="837"/>
    </location>
</feature>
<dbReference type="InterPro" id="IPR002014">
    <property type="entry name" value="VHS_dom"/>
</dbReference>
<dbReference type="InterPro" id="IPR045007">
    <property type="entry name" value="LSB5"/>
</dbReference>
<evidence type="ECO:0000259" key="3">
    <source>
        <dbReference type="PROSITE" id="PS50179"/>
    </source>
</evidence>
<dbReference type="CDD" id="cd21383">
    <property type="entry name" value="GAT_GGA_Tom1-like"/>
    <property type="match status" value="1"/>
</dbReference>
<feature type="region of interest" description="Disordered" evidence="2">
    <location>
        <begin position="1"/>
        <end position="23"/>
    </location>
</feature>
<feature type="region of interest" description="Disordered" evidence="2">
    <location>
        <begin position="498"/>
        <end position="560"/>
    </location>
</feature>
<feature type="compositionally biased region" description="Low complexity" evidence="2">
    <location>
        <begin position="141"/>
        <end position="167"/>
    </location>
</feature>
<feature type="region of interest" description="Disordered" evidence="2">
    <location>
        <begin position="711"/>
        <end position="787"/>
    </location>
</feature>
<feature type="compositionally biased region" description="Polar residues" evidence="2">
    <location>
        <begin position="57"/>
        <end position="72"/>
    </location>
</feature>
<dbReference type="RefSeq" id="XP_062623579.1">
    <property type="nucleotide sequence ID" value="XM_062767595.1"/>
</dbReference>
<dbReference type="EMBL" id="CP086714">
    <property type="protein sequence ID" value="WOO77547.1"/>
    <property type="molecule type" value="Genomic_DNA"/>
</dbReference>
<feature type="compositionally biased region" description="Polar residues" evidence="2">
    <location>
        <begin position="110"/>
        <end position="137"/>
    </location>
</feature>
<dbReference type="GO" id="GO:0007015">
    <property type="term" value="P:actin filament organization"/>
    <property type="evidence" value="ECO:0007669"/>
    <property type="project" value="InterPro"/>
</dbReference>
<feature type="compositionally biased region" description="Acidic residues" evidence="2">
    <location>
        <begin position="887"/>
        <end position="896"/>
    </location>
</feature>
<dbReference type="PANTHER" id="PTHR47789">
    <property type="entry name" value="LAS SEVENTEEN-BINDING PROTEIN 5"/>
    <property type="match status" value="1"/>
</dbReference>
<feature type="region of interest" description="Disordered" evidence="2">
    <location>
        <begin position="36"/>
        <end position="312"/>
    </location>
</feature>
<feature type="compositionally biased region" description="Low complexity" evidence="2">
    <location>
        <begin position="551"/>
        <end position="560"/>
    </location>
</feature>
<feature type="region of interest" description="Disordered" evidence="2">
    <location>
        <begin position="800"/>
        <end position="945"/>
    </location>
</feature>
<feature type="compositionally biased region" description="Pro residues" evidence="2">
    <location>
        <begin position="531"/>
        <end position="550"/>
    </location>
</feature>
<dbReference type="GO" id="GO:0030479">
    <property type="term" value="C:actin cortical patch"/>
    <property type="evidence" value="ECO:0007669"/>
    <property type="project" value="TreeGrafter"/>
</dbReference>
<feature type="coiled-coil region" evidence="1">
    <location>
        <begin position="592"/>
        <end position="619"/>
    </location>
</feature>
<accession>A0AAF1BFI8</accession>
<feature type="compositionally biased region" description="Pro residues" evidence="2">
    <location>
        <begin position="230"/>
        <end position="240"/>
    </location>
</feature>
<dbReference type="GO" id="GO:0007034">
    <property type="term" value="P:vacuolar transport"/>
    <property type="evidence" value="ECO:0007669"/>
    <property type="project" value="UniProtKB-ARBA"/>
</dbReference>
<protein>
    <recommendedName>
        <fullName evidence="3">VHS domain-containing protein</fullName>
    </recommendedName>
</protein>
<evidence type="ECO:0000256" key="2">
    <source>
        <dbReference type="SAM" id="MobiDB-lite"/>
    </source>
</evidence>
<feature type="compositionally biased region" description="Basic and acidic residues" evidence="2">
    <location>
        <begin position="800"/>
        <end position="814"/>
    </location>
</feature>
<dbReference type="Gene3D" id="1.25.40.90">
    <property type="match status" value="1"/>
</dbReference>
<feature type="compositionally biased region" description="Basic and acidic residues" evidence="2">
    <location>
        <begin position="711"/>
        <end position="732"/>
    </location>
</feature>
<feature type="compositionally biased region" description="Low complexity" evidence="2">
    <location>
        <begin position="84"/>
        <end position="97"/>
    </location>
</feature>
<dbReference type="GO" id="GO:0051666">
    <property type="term" value="P:actin cortical patch localization"/>
    <property type="evidence" value="ECO:0007669"/>
    <property type="project" value="TreeGrafter"/>
</dbReference>
<feature type="compositionally biased region" description="Basic and acidic residues" evidence="2">
    <location>
        <begin position="498"/>
        <end position="509"/>
    </location>
</feature>
<dbReference type="PANTHER" id="PTHR47789:SF2">
    <property type="entry name" value="VHS DOMAIN-CONTAINING PROTEIN"/>
    <property type="match status" value="1"/>
</dbReference>
<keyword evidence="5" id="KW-1185">Reference proteome</keyword>
<feature type="compositionally biased region" description="Polar residues" evidence="2">
    <location>
        <begin position="845"/>
        <end position="860"/>
    </location>
</feature>
<name>A0AAF1BFI8_9TREE</name>
<sequence>MRLGRPPPPAAPERVATPSDAEIRQMQDDAINAAAYRRGGDVGDRAGYPVHSRVGTGASNDSWANSGAQPGSNMPEPPEAQYYTQSQQPSPVTQPSPHLYLPPGAGPPDVQQQQQFRPSTPTRLGHLQTPSVGTNGSLPVGGYAADLDGGYASARSRGYSSASQSGRGSDHEGSVHHMPAPQLNKPTPMPPSTRSPLVNAFPEPHPPAAPAPAGYAVPPPHAYNQWSKAQPPPPPPPNGPPSDRVLMRPDADNYAPSSKSDKHDKGEKGDKKRFWNVGWGGPKSNKGKEFKDTPSSIIEPPPPIRRSHEGTRPSFDDWRDADISNHGHGSSIGHSLEDTHRSKLRPMEPVRGTMTAQEAADEVATLIRAFCTSHETTYTNVVQLCEQINNSEYPDAVSRETAKTIRKQLKQGADPERRMAARVWLITMRSITTGVYRPYATNKKFLSVVEAILLNNVRQQPSKKTYDTIMNIVSGLTNQFSRERGCEGLIDLWRKVKPPQEPEEGRALPDDFLQAGGGPNNNNPASNDFQRPPPIIATGPSPLPSPPPSVPVSRPGSQPSLQRLSLADRFGGGGQIVQSPAPYSGGPGYQHLPDHKEDMRRLMEECNAAKESARVLAEAVVFTQPAELQHKPIIKEFYRKTFLAHESLTGQMDWAQAEATKARREAESVENNEQHLTTLEEVALAQLFEAHSVVSDALKQYDDLEKMAADEQEMRAVQERSKKETRLDRRQQMDMLAPGEAAEASASRSPSPHHAGLGGGSRVSPQESNDRALPTPAAPAPQLHLGESPTNQILLHAVRDGGRSRTPSPDRRGLPEPPRVPSSPARNPSPVGRSRVPGPRPLPSTRQLRSVNSPSTNSLTGLVDGPHHPSRGGSGSTNNGSGSGAEGDAEEEDDNSDTPPSRPSRKALGKRRAEPVDPDNDFSPDDLFGVPKKPETNDDEAVTADEVYLPSKPIKYAYDAYQEKLDQEAAESVRAGGGSGGGGSGIAAAPTVVTAVSAR</sequence>
<evidence type="ECO:0000256" key="1">
    <source>
        <dbReference type="SAM" id="Coils"/>
    </source>
</evidence>
<keyword evidence="1" id="KW-0175">Coiled coil</keyword>
<dbReference type="GeneID" id="87804378"/>
<organism evidence="4 5">
    <name type="scientific">Vanrija pseudolonga</name>
    <dbReference type="NCBI Taxonomy" id="143232"/>
    <lineage>
        <taxon>Eukaryota</taxon>
        <taxon>Fungi</taxon>
        <taxon>Dikarya</taxon>
        <taxon>Basidiomycota</taxon>
        <taxon>Agaricomycotina</taxon>
        <taxon>Tremellomycetes</taxon>
        <taxon>Trichosporonales</taxon>
        <taxon>Trichosporonaceae</taxon>
        <taxon>Vanrija</taxon>
    </lineage>
</organism>
<gene>
    <name evidence="4" type="ORF">LOC62_01G001121</name>
</gene>
<dbReference type="GO" id="GO:0043130">
    <property type="term" value="F:ubiquitin binding"/>
    <property type="evidence" value="ECO:0007669"/>
    <property type="project" value="InterPro"/>
</dbReference>
<proteinExistence type="predicted"/>
<feature type="compositionally biased region" description="Low complexity" evidence="2">
    <location>
        <begin position="737"/>
        <end position="755"/>
    </location>
</feature>
<feature type="compositionally biased region" description="Pro residues" evidence="2">
    <location>
        <begin position="1"/>
        <end position="11"/>
    </location>
</feature>
<dbReference type="Proteomes" id="UP000827549">
    <property type="component" value="Chromosome 1"/>
</dbReference>
<evidence type="ECO:0000313" key="5">
    <source>
        <dbReference type="Proteomes" id="UP000827549"/>
    </source>
</evidence>
<evidence type="ECO:0000313" key="4">
    <source>
        <dbReference type="EMBL" id="WOO77547.1"/>
    </source>
</evidence>
<dbReference type="PROSITE" id="PS50179">
    <property type="entry name" value="VHS"/>
    <property type="match status" value="1"/>
</dbReference>